<keyword evidence="2" id="KW-0808">Transferase</keyword>
<proteinExistence type="predicted"/>
<keyword evidence="3" id="KW-1185">Reference proteome</keyword>
<dbReference type="RefSeq" id="WP_249866815.1">
    <property type="nucleotide sequence ID" value="NZ_JAMGBC010000001.1"/>
</dbReference>
<dbReference type="EC" id="2.4.-.-" evidence="2"/>
<keyword evidence="2" id="KW-0328">Glycosyltransferase</keyword>
<accession>A0ABT0RC72</accession>
<dbReference type="Proteomes" id="UP001165343">
    <property type="component" value="Unassembled WGS sequence"/>
</dbReference>
<evidence type="ECO:0000259" key="1">
    <source>
        <dbReference type="Pfam" id="PF13439"/>
    </source>
</evidence>
<dbReference type="PANTHER" id="PTHR45947:SF3">
    <property type="entry name" value="SULFOQUINOVOSYL TRANSFERASE SQD2"/>
    <property type="match status" value="1"/>
</dbReference>
<dbReference type="GO" id="GO:0016757">
    <property type="term" value="F:glycosyltransferase activity"/>
    <property type="evidence" value="ECO:0007669"/>
    <property type="project" value="UniProtKB-KW"/>
</dbReference>
<evidence type="ECO:0000313" key="3">
    <source>
        <dbReference type="Proteomes" id="UP001165343"/>
    </source>
</evidence>
<dbReference type="PANTHER" id="PTHR45947">
    <property type="entry name" value="SULFOQUINOVOSYL TRANSFERASE SQD2"/>
    <property type="match status" value="1"/>
</dbReference>
<dbReference type="Pfam" id="PF13439">
    <property type="entry name" value="Glyco_transf_4"/>
    <property type="match status" value="1"/>
</dbReference>
<dbReference type="Pfam" id="PF13692">
    <property type="entry name" value="Glyco_trans_1_4"/>
    <property type="match status" value="1"/>
</dbReference>
<gene>
    <name evidence="2" type="ORF">LZ519_00610</name>
</gene>
<dbReference type="EMBL" id="JAMGBC010000001">
    <property type="protein sequence ID" value="MCL6677826.1"/>
    <property type="molecule type" value="Genomic_DNA"/>
</dbReference>
<dbReference type="SUPFAM" id="SSF53756">
    <property type="entry name" value="UDP-Glycosyltransferase/glycogen phosphorylase"/>
    <property type="match status" value="1"/>
</dbReference>
<comment type="caution">
    <text evidence="2">The sequence shown here is derived from an EMBL/GenBank/DDBJ whole genome shotgun (WGS) entry which is preliminary data.</text>
</comment>
<dbReference type="Gene3D" id="3.40.50.2000">
    <property type="entry name" value="Glycogen Phosphorylase B"/>
    <property type="match status" value="2"/>
</dbReference>
<evidence type="ECO:0000313" key="2">
    <source>
        <dbReference type="EMBL" id="MCL6677826.1"/>
    </source>
</evidence>
<reference evidence="2" key="1">
    <citation type="submission" date="2022-05" db="EMBL/GenBank/DDBJ databases">
        <authorList>
            <person name="Jo J.-H."/>
            <person name="Im W.-T."/>
        </authorList>
    </citation>
    <scope>NUCLEOTIDE SEQUENCE</scope>
    <source>
        <strain evidence="2">RG327</strain>
    </source>
</reference>
<organism evidence="2 3">
    <name type="scientific">Sphingomonas anseongensis</name>
    <dbReference type="NCBI Taxonomy" id="2908207"/>
    <lineage>
        <taxon>Bacteria</taxon>
        <taxon>Pseudomonadati</taxon>
        <taxon>Pseudomonadota</taxon>
        <taxon>Alphaproteobacteria</taxon>
        <taxon>Sphingomonadales</taxon>
        <taxon>Sphingomonadaceae</taxon>
        <taxon>Sphingomonas</taxon>
    </lineage>
</organism>
<name>A0ABT0RC72_9SPHN</name>
<feature type="domain" description="Glycosyltransferase subfamily 4-like N-terminal" evidence="1">
    <location>
        <begin position="23"/>
        <end position="199"/>
    </location>
</feature>
<sequence length="412" mass="45564">MIQSPSSSQLFCDVTQSWSHVGGGVGTYLRRKRDYILEHTPHRHLLIVPGAEDKIEEDGRTTTVTIASPPVPTSPKYRLLLRNGAVRAALERFQPRLVECQDAYNLPWAVLGYRKRHPKTAAVAVYMTDFPTAYVHRPLKRLLGETVAGQLRSISYRYCGFLYRRFDSVIALSENGGASKLRKLGVRDIEIVPLGVELDDFSPQKRDPELRRSLGLGLGDPLLIYVGRLDRERRAEVVVDAFSKLPKSLGARLAMVGDGPVRDSLLQLRDQRVIAPGYLSDREELAKWLASADVYVSAMADETFGVSVIEAQASGLPVVGVAAGAMFDRVDDSTGRLGPIDDSGAMAINILDVWHSDHAAMATAARAHVEASSFSWDRSFERLFHDVYPRALERRHSAAELPRADAYAESVA</sequence>
<dbReference type="InterPro" id="IPR050194">
    <property type="entry name" value="Glycosyltransferase_grp1"/>
</dbReference>
<dbReference type="InterPro" id="IPR028098">
    <property type="entry name" value="Glyco_trans_4-like_N"/>
</dbReference>
<protein>
    <submittedName>
        <fullName evidence="2">Glycosyltransferase</fullName>
        <ecNumber evidence="2">2.4.-.-</ecNumber>
    </submittedName>
</protein>